<dbReference type="InterPro" id="IPR013780">
    <property type="entry name" value="Glyco_hydro_b"/>
</dbReference>
<dbReference type="Proteomes" id="UP000324233">
    <property type="component" value="Chromosome"/>
</dbReference>
<dbReference type="GO" id="GO:0006004">
    <property type="term" value="P:fucose metabolic process"/>
    <property type="evidence" value="ECO:0007669"/>
    <property type="project" value="InterPro"/>
</dbReference>
<evidence type="ECO:0000313" key="10">
    <source>
        <dbReference type="Proteomes" id="UP000324233"/>
    </source>
</evidence>
<comment type="function">
    <text evidence="1">Alpha-L-fucosidase is responsible for hydrolyzing the alpha-1,6-linked fucose joined to the reducing-end N-acetylglucosamine of the carbohydrate moieties of glycoproteins.</text>
</comment>
<dbReference type="SMART" id="SM00812">
    <property type="entry name" value="Alpha_L_fucos"/>
    <property type="match status" value="1"/>
</dbReference>
<dbReference type="InterPro" id="IPR000933">
    <property type="entry name" value="Glyco_hydro_29"/>
</dbReference>
<evidence type="ECO:0000256" key="4">
    <source>
        <dbReference type="ARBA" id="ARBA00022729"/>
    </source>
</evidence>
<evidence type="ECO:0000256" key="2">
    <source>
        <dbReference type="ARBA" id="ARBA00007951"/>
    </source>
</evidence>
<dbReference type="GO" id="GO:0016139">
    <property type="term" value="P:glycoside catabolic process"/>
    <property type="evidence" value="ECO:0007669"/>
    <property type="project" value="TreeGrafter"/>
</dbReference>
<evidence type="ECO:0000259" key="8">
    <source>
        <dbReference type="Pfam" id="PF01120"/>
    </source>
</evidence>
<keyword evidence="10" id="KW-1185">Reference proteome</keyword>
<sequence precursor="true">MKHTPLALLLTMALAAPASAQSPLIDETPAQHDARMAWFRDARFGMFIHWGVYSVPAGEYKDQKDHAEWFLETTRMPVSEYEKFAAQFNPTKFDAHAWAALAKRAGMKYLVITSKHHDGFAIYPSALTDWCIKDTPFGKAGRDPLKELAEACKDEGIRFCTYHSIMDWHHPDWGIRRAWNDKATGTPDMDRFDAYLKGQVAEVVKNYHPGIMWFDGQWEGPWTEARGKDMYAYLRKLDPQLIINNRVGGGTGDYGTPEQTIPATGFGPGVDWESCMTLNDHWGYNKNDHNWKSVTTIIRNLVDCASKGGNYLLNVGPTAEGVIPAESVERLTKVGDWMKVNGESIYRTTASPFRKTPWGRCTRKGSTLYLHVFGRPEGGSLVVPMSNKVRKASFLADSSLPIYAGSQADGQHLALPPDLPDAEDSVIAVTVDGEVEPIVVRIPQDADGKVTLKAADADLAGGVQAEHEPPNIGFWTTAEGAASWPIEVSRPGTFAVSLDYAVPPAGAPSAFVLTAGEGTLSATAAPTKGFDDYTRAEVGTITLAKGPATLTIKPAKAVPSGLMNLRAVTLTPRP</sequence>
<evidence type="ECO:0000313" key="9">
    <source>
        <dbReference type="EMBL" id="QEH32383.1"/>
    </source>
</evidence>
<dbReference type="EC" id="3.2.1.51" evidence="3"/>
<dbReference type="Gene3D" id="2.60.40.1180">
    <property type="entry name" value="Golgi alpha-mannosidase II"/>
    <property type="match status" value="1"/>
</dbReference>
<proteinExistence type="inferred from homology"/>
<dbReference type="EMBL" id="CP042997">
    <property type="protein sequence ID" value="QEH32383.1"/>
    <property type="molecule type" value="Genomic_DNA"/>
</dbReference>
<dbReference type="Gene3D" id="3.20.20.80">
    <property type="entry name" value="Glycosidases"/>
    <property type="match status" value="1"/>
</dbReference>
<feature type="chain" id="PRO_5023051612" description="alpha-L-fucosidase" evidence="7">
    <location>
        <begin position="21"/>
        <end position="574"/>
    </location>
</feature>
<dbReference type="InterPro" id="IPR016286">
    <property type="entry name" value="FUC_metazoa-typ"/>
</dbReference>
<keyword evidence="5" id="KW-0378">Hydrolase</keyword>
<dbReference type="InterPro" id="IPR008979">
    <property type="entry name" value="Galactose-bd-like_sf"/>
</dbReference>
<name>A0A5B9VVL0_9BACT</name>
<dbReference type="AlphaFoldDB" id="A0A5B9VVL0"/>
<dbReference type="InterPro" id="IPR057739">
    <property type="entry name" value="Glyco_hydro_29_N"/>
</dbReference>
<comment type="similarity">
    <text evidence="2">Belongs to the glycosyl hydrolase 29 family.</text>
</comment>
<accession>A0A5B9VVL0</accession>
<dbReference type="Gene3D" id="2.60.120.260">
    <property type="entry name" value="Galactose-binding domain-like"/>
    <property type="match status" value="1"/>
</dbReference>
<gene>
    <name evidence="9" type="ORF">OJF2_08530</name>
</gene>
<evidence type="ECO:0000256" key="7">
    <source>
        <dbReference type="SAM" id="SignalP"/>
    </source>
</evidence>
<evidence type="ECO:0000256" key="1">
    <source>
        <dbReference type="ARBA" id="ARBA00004071"/>
    </source>
</evidence>
<evidence type="ECO:0000256" key="5">
    <source>
        <dbReference type="ARBA" id="ARBA00022801"/>
    </source>
</evidence>
<dbReference type="KEGG" id="agv:OJF2_08530"/>
<dbReference type="RefSeq" id="WP_148591522.1">
    <property type="nucleotide sequence ID" value="NZ_CP042997.1"/>
</dbReference>
<evidence type="ECO:0000256" key="6">
    <source>
        <dbReference type="ARBA" id="ARBA00023295"/>
    </source>
</evidence>
<dbReference type="GO" id="GO:0004560">
    <property type="term" value="F:alpha-L-fucosidase activity"/>
    <property type="evidence" value="ECO:0007669"/>
    <property type="project" value="InterPro"/>
</dbReference>
<dbReference type="Pfam" id="PF01120">
    <property type="entry name" value="Alpha_L_fucos"/>
    <property type="match status" value="1"/>
</dbReference>
<reference evidence="9 10" key="1">
    <citation type="submission" date="2019-08" db="EMBL/GenBank/DDBJ databases">
        <title>Deep-cultivation of Planctomycetes and their phenomic and genomic characterization uncovers novel biology.</title>
        <authorList>
            <person name="Wiegand S."/>
            <person name="Jogler M."/>
            <person name="Boedeker C."/>
            <person name="Pinto D."/>
            <person name="Vollmers J."/>
            <person name="Rivas-Marin E."/>
            <person name="Kohn T."/>
            <person name="Peeters S.H."/>
            <person name="Heuer A."/>
            <person name="Rast P."/>
            <person name="Oberbeckmann S."/>
            <person name="Bunk B."/>
            <person name="Jeske O."/>
            <person name="Meyerdierks A."/>
            <person name="Storesund J.E."/>
            <person name="Kallscheuer N."/>
            <person name="Luecker S."/>
            <person name="Lage O.M."/>
            <person name="Pohl T."/>
            <person name="Merkel B.J."/>
            <person name="Hornburger P."/>
            <person name="Mueller R.-W."/>
            <person name="Bruemmer F."/>
            <person name="Labrenz M."/>
            <person name="Spormann A.M."/>
            <person name="Op den Camp H."/>
            <person name="Overmann J."/>
            <person name="Amann R."/>
            <person name="Jetten M.S.M."/>
            <person name="Mascher T."/>
            <person name="Medema M.H."/>
            <person name="Devos D.P."/>
            <person name="Kaster A.-K."/>
            <person name="Ovreas L."/>
            <person name="Rohde M."/>
            <person name="Galperin M.Y."/>
            <person name="Jogler C."/>
        </authorList>
    </citation>
    <scope>NUCLEOTIDE SEQUENCE [LARGE SCALE GENOMIC DNA]</scope>
    <source>
        <strain evidence="9 10">OJF2</strain>
    </source>
</reference>
<evidence type="ECO:0000256" key="3">
    <source>
        <dbReference type="ARBA" id="ARBA00012662"/>
    </source>
</evidence>
<dbReference type="GO" id="GO:0005764">
    <property type="term" value="C:lysosome"/>
    <property type="evidence" value="ECO:0007669"/>
    <property type="project" value="TreeGrafter"/>
</dbReference>
<keyword evidence="6" id="KW-0326">Glycosidase</keyword>
<keyword evidence="4 7" id="KW-0732">Signal</keyword>
<dbReference type="SUPFAM" id="SSF51445">
    <property type="entry name" value="(Trans)glycosidases"/>
    <property type="match status" value="1"/>
</dbReference>
<feature type="signal peptide" evidence="7">
    <location>
        <begin position="1"/>
        <end position="20"/>
    </location>
</feature>
<dbReference type="PRINTS" id="PR00741">
    <property type="entry name" value="GLHYDRLASE29"/>
</dbReference>
<dbReference type="PANTHER" id="PTHR10030">
    <property type="entry name" value="ALPHA-L-FUCOSIDASE"/>
    <property type="match status" value="1"/>
</dbReference>
<dbReference type="OrthoDB" id="107551at2"/>
<dbReference type="PANTHER" id="PTHR10030:SF37">
    <property type="entry name" value="ALPHA-L-FUCOSIDASE-RELATED"/>
    <property type="match status" value="1"/>
</dbReference>
<dbReference type="InterPro" id="IPR017853">
    <property type="entry name" value="GH"/>
</dbReference>
<protein>
    <recommendedName>
        <fullName evidence="3">alpha-L-fucosidase</fullName>
        <ecNumber evidence="3">3.2.1.51</ecNumber>
    </recommendedName>
</protein>
<dbReference type="SUPFAM" id="SSF49785">
    <property type="entry name" value="Galactose-binding domain-like"/>
    <property type="match status" value="1"/>
</dbReference>
<feature type="domain" description="Glycoside hydrolase family 29 N-terminal" evidence="8">
    <location>
        <begin position="27"/>
        <end position="343"/>
    </location>
</feature>
<organism evidence="9 10">
    <name type="scientific">Aquisphaera giovannonii</name>
    <dbReference type="NCBI Taxonomy" id="406548"/>
    <lineage>
        <taxon>Bacteria</taxon>
        <taxon>Pseudomonadati</taxon>
        <taxon>Planctomycetota</taxon>
        <taxon>Planctomycetia</taxon>
        <taxon>Isosphaerales</taxon>
        <taxon>Isosphaeraceae</taxon>
        <taxon>Aquisphaera</taxon>
    </lineage>
</organism>